<dbReference type="EMBL" id="CP013050">
    <property type="protein sequence ID" value="ALM76273.1"/>
    <property type="molecule type" value="Genomic_DNA"/>
</dbReference>
<organism evidence="2 3">
    <name type="scientific">Thermococcus barophilus</name>
    <dbReference type="NCBI Taxonomy" id="55802"/>
    <lineage>
        <taxon>Archaea</taxon>
        <taxon>Methanobacteriati</taxon>
        <taxon>Methanobacteriota</taxon>
        <taxon>Thermococci</taxon>
        <taxon>Thermococcales</taxon>
        <taxon>Thermococcaceae</taxon>
        <taxon>Thermococcus</taxon>
    </lineage>
</organism>
<proteinExistence type="predicted"/>
<dbReference type="AlphaFoldDB" id="A0A0S1XET6"/>
<sequence length="48" mass="5903">MLLMNWFGWLVLGFVSLSGFLYLSWAFRYYRVDEDDFREALRLDFDDL</sequence>
<evidence type="ECO:0000256" key="1">
    <source>
        <dbReference type="SAM" id="Phobius"/>
    </source>
</evidence>
<dbReference type="PATRIC" id="fig|55802.8.peg.2361"/>
<evidence type="ECO:0000313" key="2">
    <source>
        <dbReference type="EMBL" id="ALM76273.1"/>
    </source>
</evidence>
<protein>
    <submittedName>
        <fullName evidence="2">Uncharacterized protein</fullName>
    </submittedName>
</protein>
<keyword evidence="1" id="KW-1133">Transmembrane helix</keyword>
<keyword evidence="1" id="KW-0472">Membrane</keyword>
<reference evidence="2 3" key="1">
    <citation type="journal article" date="2016" name="Genome Announc.">
        <title>Complete genome sequence of the hyperthermophilic and piezophilic archaeon Thermococcus barophilus Ch5, capable of growth at the expense of hydrogenogenesis from carbon monoxide and formate.</title>
        <authorList>
            <person name="Oger P."/>
            <person name="Sokolova T.G."/>
            <person name="Kozhevnikova D.A."/>
            <person name="Taranov E.A."/>
            <person name="Vannier P."/>
            <person name="Lee H.S."/>
            <person name="Kwon K.K."/>
            <person name="Kang S.G."/>
            <person name="Lee J.H."/>
            <person name="Bonch-Osmolovskaya E.A."/>
            <person name="Lebedinsky A.V."/>
        </authorList>
    </citation>
    <scope>NUCLEOTIDE SEQUENCE [LARGE SCALE GENOMIC DNA]</scope>
    <source>
        <strain evidence="3">Ch5</strain>
    </source>
</reference>
<evidence type="ECO:0000313" key="3">
    <source>
        <dbReference type="Proteomes" id="UP000066042"/>
    </source>
</evidence>
<name>A0A0S1XET6_THEBA</name>
<gene>
    <name evidence="2" type="ORF">TBCH5v1_2380</name>
</gene>
<dbReference type="Proteomes" id="UP000066042">
    <property type="component" value="Chromosome"/>
</dbReference>
<keyword evidence="1" id="KW-0812">Transmembrane</keyword>
<accession>A0A0S1XET6</accession>
<feature type="transmembrane region" description="Helical" evidence="1">
    <location>
        <begin position="6"/>
        <end position="27"/>
    </location>
</feature>